<accession>X1DKV8</accession>
<sequence>MTTTPKLDDDTGALAAMPYDEVQKNAGNAFMVHLADTTLADTETVSMAFQTPAATIKTIRMRVQWSCRTPAHLDVLETASWTSGTGSTIAILNRARDSTTTSKLLDDSAGTGYVSQSYMVTTPTSLTGTSIMKKYSFTTTKSEDEGQHTTELTLKASTLYGVQLTADAGTSAGNLVLLWHEHLDR</sequence>
<proteinExistence type="predicted"/>
<reference evidence="1" key="1">
    <citation type="journal article" date="2014" name="Front. Microbiol.">
        <title>High frequency of phylogenetically diverse reductive dehalogenase-homologous genes in deep subseafloor sedimentary metagenomes.</title>
        <authorList>
            <person name="Kawai M."/>
            <person name="Futagami T."/>
            <person name="Toyoda A."/>
            <person name="Takaki Y."/>
            <person name="Nishi S."/>
            <person name="Hori S."/>
            <person name="Arai W."/>
            <person name="Tsubouchi T."/>
            <person name="Morono Y."/>
            <person name="Uchiyama I."/>
            <person name="Ito T."/>
            <person name="Fujiyama A."/>
            <person name="Inagaki F."/>
            <person name="Takami H."/>
        </authorList>
    </citation>
    <scope>NUCLEOTIDE SEQUENCE</scope>
    <source>
        <strain evidence="1">Expedition CK06-06</strain>
    </source>
</reference>
<gene>
    <name evidence="1" type="ORF">S01H4_51136</name>
</gene>
<organism evidence="1">
    <name type="scientific">marine sediment metagenome</name>
    <dbReference type="NCBI Taxonomy" id="412755"/>
    <lineage>
        <taxon>unclassified sequences</taxon>
        <taxon>metagenomes</taxon>
        <taxon>ecological metagenomes</taxon>
    </lineage>
</organism>
<dbReference type="AlphaFoldDB" id="X1DKV8"/>
<comment type="caution">
    <text evidence="1">The sequence shown here is derived from an EMBL/GenBank/DDBJ whole genome shotgun (WGS) entry which is preliminary data.</text>
</comment>
<protein>
    <submittedName>
        <fullName evidence="1">Uncharacterized protein</fullName>
    </submittedName>
</protein>
<dbReference type="EMBL" id="BART01029095">
    <property type="protein sequence ID" value="GAG97041.1"/>
    <property type="molecule type" value="Genomic_DNA"/>
</dbReference>
<evidence type="ECO:0000313" key="1">
    <source>
        <dbReference type="EMBL" id="GAG97041.1"/>
    </source>
</evidence>
<name>X1DKV8_9ZZZZ</name>